<evidence type="ECO:0000256" key="1">
    <source>
        <dbReference type="ARBA" id="ARBA00023125"/>
    </source>
</evidence>
<dbReference type="PANTHER" id="PTHR30204">
    <property type="entry name" value="REDOX-CYCLING DRUG-SENSING TRANSCRIPTIONAL ACTIVATOR SOXR"/>
    <property type="match status" value="1"/>
</dbReference>
<keyword evidence="5" id="KW-1185">Reference proteome</keyword>
<feature type="domain" description="HTH merR-type" evidence="3">
    <location>
        <begin position="4"/>
        <end position="73"/>
    </location>
</feature>
<evidence type="ECO:0000256" key="2">
    <source>
        <dbReference type="SAM" id="Coils"/>
    </source>
</evidence>
<accession>A0ABY3PIQ1</accession>
<reference evidence="4 5" key="1">
    <citation type="journal article" date="2021" name="Genome Biol. Evol.">
        <title>Complete Genome Sequencing of a Novel Gloeobacter Species from a Waterfall Cave in Mexico.</title>
        <authorList>
            <person name="Saw J.H."/>
            <person name="Cardona T."/>
            <person name="Montejano G."/>
        </authorList>
    </citation>
    <scope>NUCLEOTIDE SEQUENCE [LARGE SCALE GENOMIC DNA]</scope>
    <source>
        <strain evidence="4">MG652769</strain>
    </source>
</reference>
<feature type="coiled-coil region" evidence="2">
    <location>
        <begin position="92"/>
        <end position="119"/>
    </location>
</feature>
<organism evidence="4 5">
    <name type="scientific">Gloeobacter morelensis MG652769</name>
    <dbReference type="NCBI Taxonomy" id="2781736"/>
    <lineage>
        <taxon>Bacteria</taxon>
        <taxon>Bacillati</taxon>
        <taxon>Cyanobacteriota</taxon>
        <taxon>Cyanophyceae</taxon>
        <taxon>Gloeobacterales</taxon>
        <taxon>Gloeobacteraceae</taxon>
        <taxon>Gloeobacter</taxon>
        <taxon>Gloeobacter morelensis</taxon>
    </lineage>
</organism>
<dbReference type="PANTHER" id="PTHR30204:SF98">
    <property type="entry name" value="HTH-TYPE TRANSCRIPTIONAL REGULATOR ADHR"/>
    <property type="match status" value="1"/>
</dbReference>
<protein>
    <submittedName>
        <fullName evidence="4">MerR family transcriptional regulator</fullName>
    </submittedName>
</protein>
<evidence type="ECO:0000313" key="5">
    <source>
        <dbReference type="Proteomes" id="UP001054846"/>
    </source>
</evidence>
<name>A0ABY3PIQ1_9CYAN</name>
<dbReference type="Gene3D" id="1.10.1660.10">
    <property type="match status" value="1"/>
</dbReference>
<dbReference type="CDD" id="cd01109">
    <property type="entry name" value="HTH_YyaN"/>
    <property type="match status" value="1"/>
</dbReference>
<dbReference type="SMART" id="SM00422">
    <property type="entry name" value="HTH_MERR"/>
    <property type="match status" value="1"/>
</dbReference>
<dbReference type="PROSITE" id="PS50937">
    <property type="entry name" value="HTH_MERR_2"/>
    <property type="match status" value="1"/>
</dbReference>
<dbReference type="Pfam" id="PF13411">
    <property type="entry name" value="MerR_1"/>
    <property type="match status" value="1"/>
</dbReference>
<proteinExistence type="predicted"/>
<dbReference type="Proteomes" id="UP001054846">
    <property type="component" value="Chromosome"/>
</dbReference>
<keyword evidence="1" id="KW-0238">DNA-binding</keyword>
<dbReference type="SUPFAM" id="SSF46955">
    <property type="entry name" value="Putative DNA-binding domain"/>
    <property type="match status" value="1"/>
</dbReference>
<gene>
    <name evidence="4" type="ORF">ISF26_17420</name>
</gene>
<evidence type="ECO:0000313" key="4">
    <source>
        <dbReference type="EMBL" id="UFP93553.1"/>
    </source>
</evidence>
<dbReference type="InterPro" id="IPR047057">
    <property type="entry name" value="MerR_fam"/>
</dbReference>
<dbReference type="EMBL" id="CP063845">
    <property type="protein sequence ID" value="UFP93553.1"/>
    <property type="molecule type" value="Genomic_DNA"/>
</dbReference>
<dbReference type="InterPro" id="IPR000551">
    <property type="entry name" value="MerR-type_HTH_dom"/>
</dbReference>
<sequence length="143" mass="16473">MHTALTIQQVAAATGLSEHTLRYYERNGLLAPVSRAANGHRRYGPEDVSRIEFLGKLRSTGMPIRQMQRFTELLSSAPDDVHERRLLLEAHEHEVRRRLEQLSDNLSVIQKKIRHYRELEAAAEVGTDSERRVYSSTLQEQQP</sequence>
<keyword evidence="2" id="KW-0175">Coiled coil</keyword>
<dbReference type="RefSeq" id="WP_230840603.1">
    <property type="nucleotide sequence ID" value="NZ_CP063845.1"/>
</dbReference>
<dbReference type="InterPro" id="IPR009061">
    <property type="entry name" value="DNA-bd_dom_put_sf"/>
</dbReference>
<evidence type="ECO:0000259" key="3">
    <source>
        <dbReference type="PROSITE" id="PS50937"/>
    </source>
</evidence>
<dbReference type="PRINTS" id="PR00040">
    <property type="entry name" value="HTHMERR"/>
</dbReference>